<evidence type="ECO:0000259" key="13">
    <source>
        <dbReference type="Pfam" id="PF01035"/>
    </source>
</evidence>
<evidence type="ECO:0000256" key="9">
    <source>
        <dbReference type="ARBA" id="ARBA00030795"/>
    </source>
</evidence>
<evidence type="ECO:0000313" key="15">
    <source>
        <dbReference type="Proteomes" id="UP001283341"/>
    </source>
</evidence>
<keyword evidence="5 14" id="KW-0489">Methyltransferase</keyword>
<sequence>MFSRLPTWSLSTRTRSSPAAIPTNFQFTSSPTKESQTKMKMDPTTTSTSNTKPVVITGSNLNFSLEKSNHDLNKIISSLESVVESLPGHIQQPTNRRQITPFDRKVYTLLLQIPAGSYTTYGLLAGALSSSPRAVGNSLRRNPYAPQVPCHRVVATGGAIGGFKGQVLPNHPRSRSRSYKVPVVMGSTEKAIETINEKMKLLRKEGVRFDLKGGKVLGTPFRRFSVA</sequence>
<keyword evidence="7" id="KW-0227">DNA damage</keyword>
<dbReference type="InterPro" id="IPR036388">
    <property type="entry name" value="WH-like_DNA-bd_sf"/>
</dbReference>
<accession>A0AAE0HZA5</accession>
<dbReference type="CDD" id="cd06445">
    <property type="entry name" value="ATase"/>
    <property type="match status" value="1"/>
</dbReference>
<gene>
    <name evidence="14" type="ORF">B0H66DRAFT_563348</name>
</gene>
<dbReference type="Proteomes" id="UP001283341">
    <property type="component" value="Unassembled WGS sequence"/>
</dbReference>
<feature type="region of interest" description="Disordered" evidence="12">
    <location>
        <begin position="1"/>
        <end position="53"/>
    </location>
</feature>
<evidence type="ECO:0000256" key="10">
    <source>
        <dbReference type="ARBA" id="ARBA00031621"/>
    </source>
</evidence>
<comment type="similarity">
    <text evidence="2">Belongs to the MGMT family.</text>
</comment>
<evidence type="ECO:0000256" key="4">
    <source>
        <dbReference type="ARBA" id="ARBA00015377"/>
    </source>
</evidence>
<organism evidence="14 15">
    <name type="scientific">Apodospora peruviana</name>
    <dbReference type="NCBI Taxonomy" id="516989"/>
    <lineage>
        <taxon>Eukaryota</taxon>
        <taxon>Fungi</taxon>
        <taxon>Dikarya</taxon>
        <taxon>Ascomycota</taxon>
        <taxon>Pezizomycotina</taxon>
        <taxon>Sordariomycetes</taxon>
        <taxon>Sordariomycetidae</taxon>
        <taxon>Sordariales</taxon>
        <taxon>Lasiosphaeriaceae</taxon>
        <taxon>Apodospora</taxon>
    </lineage>
</organism>
<dbReference type="InterPro" id="IPR036217">
    <property type="entry name" value="MethylDNA_cys_MeTrfase_DNAb"/>
</dbReference>
<comment type="caution">
    <text evidence="14">The sequence shown here is derived from an EMBL/GenBank/DDBJ whole genome shotgun (WGS) entry which is preliminary data.</text>
</comment>
<dbReference type="EC" id="2.1.1.63" evidence="3"/>
<feature type="compositionally biased region" description="Polar residues" evidence="12">
    <location>
        <begin position="43"/>
        <end position="53"/>
    </location>
</feature>
<keyword evidence="6" id="KW-0808">Transferase</keyword>
<evidence type="ECO:0000256" key="11">
    <source>
        <dbReference type="ARBA" id="ARBA00049348"/>
    </source>
</evidence>
<dbReference type="AlphaFoldDB" id="A0AAE0HZA5"/>
<reference evidence="14" key="2">
    <citation type="submission" date="2023-06" db="EMBL/GenBank/DDBJ databases">
        <authorList>
            <consortium name="Lawrence Berkeley National Laboratory"/>
            <person name="Haridas S."/>
            <person name="Hensen N."/>
            <person name="Bonometti L."/>
            <person name="Westerberg I."/>
            <person name="Brannstrom I.O."/>
            <person name="Guillou S."/>
            <person name="Cros-Aarteil S."/>
            <person name="Calhoun S."/>
            <person name="Kuo A."/>
            <person name="Mondo S."/>
            <person name="Pangilinan J."/>
            <person name="Riley R."/>
            <person name="Labutti K."/>
            <person name="Andreopoulos B."/>
            <person name="Lipzen A."/>
            <person name="Chen C."/>
            <person name="Yanf M."/>
            <person name="Daum C."/>
            <person name="Ng V."/>
            <person name="Clum A."/>
            <person name="Steindorff A."/>
            <person name="Ohm R."/>
            <person name="Martin F."/>
            <person name="Silar P."/>
            <person name="Natvig D."/>
            <person name="Lalanne C."/>
            <person name="Gautier V."/>
            <person name="Ament-Velasquez S.L."/>
            <person name="Kruys A."/>
            <person name="Hutchinson M.I."/>
            <person name="Powell A.J."/>
            <person name="Barry K."/>
            <person name="Miller A.N."/>
            <person name="Grigoriev I.V."/>
            <person name="Debuchy R."/>
            <person name="Gladieux P."/>
            <person name="Thoren M.H."/>
            <person name="Johannesson H."/>
        </authorList>
    </citation>
    <scope>NUCLEOTIDE SEQUENCE</scope>
    <source>
        <strain evidence="14">CBS 118394</strain>
    </source>
</reference>
<dbReference type="Gene3D" id="1.10.10.10">
    <property type="entry name" value="Winged helix-like DNA-binding domain superfamily/Winged helix DNA-binding domain"/>
    <property type="match status" value="1"/>
</dbReference>
<feature type="domain" description="Methylated-DNA-[protein]-cysteine S-methyltransferase DNA binding" evidence="13">
    <location>
        <begin position="101"/>
        <end position="167"/>
    </location>
</feature>
<proteinExistence type="inferred from homology"/>
<dbReference type="PANTHER" id="PTHR10815">
    <property type="entry name" value="METHYLATED-DNA--PROTEIN-CYSTEINE METHYLTRANSFERASE"/>
    <property type="match status" value="1"/>
</dbReference>
<evidence type="ECO:0000256" key="8">
    <source>
        <dbReference type="ARBA" id="ARBA00023204"/>
    </source>
</evidence>
<dbReference type="InterPro" id="IPR014048">
    <property type="entry name" value="MethylDNA_cys_MeTrfase_DNA-bd"/>
</dbReference>
<name>A0AAE0HZA5_9PEZI</name>
<dbReference type="PROSITE" id="PS00374">
    <property type="entry name" value="MGMT"/>
    <property type="match status" value="1"/>
</dbReference>
<comment type="catalytic activity">
    <reaction evidence="1">
        <text>a 4-O-methyl-thymidine in DNA + L-cysteinyl-[protein] = a thymidine in DNA + S-methyl-L-cysteinyl-[protein]</text>
        <dbReference type="Rhea" id="RHEA:53428"/>
        <dbReference type="Rhea" id="RHEA-COMP:10131"/>
        <dbReference type="Rhea" id="RHEA-COMP:10132"/>
        <dbReference type="Rhea" id="RHEA-COMP:13555"/>
        <dbReference type="Rhea" id="RHEA-COMP:13556"/>
        <dbReference type="ChEBI" id="CHEBI:29950"/>
        <dbReference type="ChEBI" id="CHEBI:82612"/>
        <dbReference type="ChEBI" id="CHEBI:137386"/>
        <dbReference type="ChEBI" id="CHEBI:137387"/>
        <dbReference type="EC" id="2.1.1.63"/>
    </reaction>
</comment>
<evidence type="ECO:0000256" key="3">
    <source>
        <dbReference type="ARBA" id="ARBA00011918"/>
    </source>
</evidence>
<comment type="catalytic activity">
    <reaction evidence="11">
        <text>a 6-O-methyl-2'-deoxyguanosine in DNA + L-cysteinyl-[protein] = S-methyl-L-cysteinyl-[protein] + a 2'-deoxyguanosine in DNA</text>
        <dbReference type="Rhea" id="RHEA:24000"/>
        <dbReference type="Rhea" id="RHEA-COMP:10131"/>
        <dbReference type="Rhea" id="RHEA-COMP:10132"/>
        <dbReference type="Rhea" id="RHEA-COMP:11367"/>
        <dbReference type="Rhea" id="RHEA-COMP:11368"/>
        <dbReference type="ChEBI" id="CHEBI:29950"/>
        <dbReference type="ChEBI" id="CHEBI:82612"/>
        <dbReference type="ChEBI" id="CHEBI:85445"/>
        <dbReference type="ChEBI" id="CHEBI:85448"/>
        <dbReference type="EC" id="2.1.1.63"/>
    </reaction>
</comment>
<dbReference type="NCBIfam" id="TIGR00589">
    <property type="entry name" value="ogt"/>
    <property type="match status" value="1"/>
</dbReference>
<dbReference type="PANTHER" id="PTHR10815:SF13">
    <property type="entry name" value="METHYLATED-DNA--PROTEIN-CYSTEINE METHYLTRANSFERASE"/>
    <property type="match status" value="1"/>
</dbReference>
<dbReference type="GO" id="GO:0003908">
    <property type="term" value="F:methylated-DNA-[protein]-cysteine S-methyltransferase activity"/>
    <property type="evidence" value="ECO:0007669"/>
    <property type="project" value="UniProtKB-EC"/>
</dbReference>
<dbReference type="InterPro" id="IPR001497">
    <property type="entry name" value="MethylDNA_cys_MeTrfase_AS"/>
</dbReference>
<evidence type="ECO:0000256" key="7">
    <source>
        <dbReference type="ARBA" id="ARBA00022763"/>
    </source>
</evidence>
<dbReference type="GO" id="GO:0032259">
    <property type="term" value="P:methylation"/>
    <property type="evidence" value="ECO:0007669"/>
    <property type="project" value="UniProtKB-KW"/>
</dbReference>
<reference evidence="14" key="1">
    <citation type="journal article" date="2023" name="Mol. Phylogenet. Evol.">
        <title>Genome-scale phylogeny and comparative genomics of the fungal order Sordariales.</title>
        <authorList>
            <person name="Hensen N."/>
            <person name="Bonometti L."/>
            <person name="Westerberg I."/>
            <person name="Brannstrom I.O."/>
            <person name="Guillou S."/>
            <person name="Cros-Aarteil S."/>
            <person name="Calhoun S."/>
            <person name="Haridas S."/>
            <person name="Kuo A."/>
            <person name="Mondo S."/>
            <person name="Pangilinan J."/>
            <person name="Riley R."/>
            <person name="LaButti K."/>
            <person name="Andreopoulos B."/>
            <person name="Lipzen A."/>
            <person name="Chen C."/>
            <person name="Yan M."/>
            <person name="Daum C."/>
            <person name="Ng V."/>
            <person name="Clum A."/>
            <person name="Steindorff A."/>
            <person name="Ohm R.A."/>
            <person name="Martin F."/>
            <person name="Silar P."/>
            <person name="Natvig D.O."/>
            <person name="Lalanne C."/>
            <person name="Gautier V."/>
            <person name="Ament-Velasquez S.L."/>
            <person name="Kruys A."/>
            <person name="Hutchinson M.I."/>
            <person name="Powell A.J."/>
            <person name="Barry K."/>
            <person name="Miller A.N."/>
            <person name="Grigoriev I.V."/>
            <person name="Debuchy R."/>
            <person name="Gladieux P."/>
            <person name="Hiltunen Thoren M."/>
            <person name="Johannesson H."/>
        </authorList>
    </citation>
    <scope>NUCLEOTIDE SEQUENCE</scope>
    <source>
        <strain evidence="14">CBS 118394</strain>
    </source>
</reference>
<dbReference type="GO" id="GO:0006281">
    <property type="term" value="P:DNA repair"/>
    <property type="evidence" value="ECO:0007669"/>
    <property type="project" value="UniProtKB-KW"/>
</dbReference>
<feature type="compositionally biased region" description="Polar residues" evidence="12">
    <location>
        <begin position="1"/>
        <end position="34"/>
    </location>
</feature>
<evidence type="ECO:0000256" key="5">
    <source>
        <dbReference type="ARBA" id="ARBA00022603"/>
    </source>
</evidence>
<evidence type="ECO:0000256" key="12">
    <source>
        <dbReference type="SAM" id="MobiDB-lite"/>
    </source>
</evidence>
<evidence type="ECO:0000256" key="1">
    <source>
        <dbReference type="ARBA" id="ARBA00001286"/>
    </source>
</evidence>
<keyword evidence="15" id="KW-1185">Reference proteome</keyword>
<dbReference type="EMBL" id="JAUEDM010000006">
    <property type="protein sequence ID" value="KAK3314676.1"/>
    <property type="molecule type" value="Genomic_DNA"/>
</dbReference>
<keyword evidence="8" id="KW-0234">DNA repair</keyword>
<dbReference type="Pfam" id="PF01035">
    <property type="entry name" value="DNA_binding_1"/>
    <property type="match status" value="1"/>
</dbReference>
<evidence type="ECO:0000313" key="14">
    <source>
        <dbReference type="EMBL" id="KAK3314676.1"/>
    </source>
</evidence>
<evidence type="ECO:0000256" key="2">
    <source>
        <dbReference type="ARBA" id="ARBA00008711"/>
    </source>
</evidence>
<dbReference type="SUPFAM" id="SSF46767">
    <property type="entry name" value="Methylated DNA-protein cysteine methyltransferase, C-terminal domain"/>
    <property type="match status" value="1"/>
</dbReference>
<evidence type="ECO:0000256" key="6">
    <source>
        <dbReference type="ARBA" id="ARBA00022679"/>
    </source>
</evidence>
<protein>
    <recommendedName>
        <fullName evidence="4">Methylated-DNA--protein-cysteine methyltransferase</fullName>
        <ecNumber evidence="3">2.1.1.63</ecNumber>
    </recommendedName>
    <alternativeName>
        <fullName evidence="9">6-O-methylguanine-DNA methyltransferase</fullName>
    </alternativeName>
    <alternativeName>
        <fullName evidence="10">O-6-methylguanine-DNA-alkyltransferase</fullName>
    </alternativeName>
</protein>